<comment type="caution">
    <text evidence="2">The sequence shown here is derived from an EMBL/GenBank/DDBJ whole genome shotgun (WGS) entry which is preliminary data.</text>
</comment>
<gene>
    <name evidence="2" type="ORF">GCM10022289_01530</name>
</gene>
<feature type="domain" description="DUF547" evidence="1">
    <location>
        <begin position="51"/>
        <end position="175"/>
    </location>
</feature>
<proteinExistence type="predicted"/>
<organism evidence="2 3">
    <name type="scientific">Pedobacter jeongneungensis</name>
    <dbReference type="NCBI Taxonomy" id="947309"/>
    <lineage>
        <taxon>Bacteria</taxon>
        <taxon>Pseudomonadati</taxon>
        <taxon>Bacteroidota</taxon>
        <taxon>Sphingobacteriia</taxon>
        <taxon>Sphingobacteriales</taxon>
        <taxon>Sphingobacteriaceae</taxon>
        <taxon>Pedobacter</taxon>
    </lineage>
</organism>
<evidence type="ECO:0000313" key="3">
    <source>
        <dbReference type="Proteomes" id="UP001501772"/>
    </source>
</evidence>
<dbReference type="PANTHER" id="PTHR46361">
    <property type="entry name" value="ELECTRON CARRIER/ PROTEIN DISULFIDE OXIDOREDUCTASE"/>
    <property type="match status" value="1"/>
</dbReference>
<protein>
    <recommendedName>
        <fullName evidence="1">DUF547 domain-containing protein</fullName>
    </recommendedName>
</protein>
<dbReference type="PANTHER" id="PTHR46361:SF3">
    <property type="entry name" value="ELECTRON CARRIER_ PROTEIN DISULFIDE OXIDOREDUCTASE"/>
    <property type="match status" value="1"/>
</dbReference>
<evidence type="ECO:0000259" key="1">
    <source>
        <dbReference type="Pfam" id="PF04784"/>
    </source>
</evidence>
<dbReference type="InterPro" id="IPR006869">
    <property type="entry name" value="DUF547"/>
</dbReference>
<accession>A0ABP8B221</accession>
<dbReference type="Proteomes" id="UP001501772">
    <property type="component" value="Unassembled WGS sequence"/>
</dbReference>
<sequence>MANAQQNTINGPDYIKLSQNFLYAAKTGDSTAAYIDSLKNADKNRIAAQLSNDHKKLAFWLNLYNGFTQVLLNKDPDQYKTRGSFFSSKQIDVAGQQLSLDLIEHGILRHSKVKWAEGFLGKAFPSRFEKQFRVDKLDYRIHFALNCGAKSCPPIAFYDPEQLDKQLVVAVKTYLKGEVIYNKVQNTVEVPALMGWFRRDFGGKKGILEVLINYKIIPEGTKPKIHFKKYDWSLYLNNYKS</sequence>
<dbReference type="EMBL" id="BAABBY010000001">
    <property type="protein sequence ID" value="GAA4196192.1"/>
    <property type="molecule type" value="Genomic_DNA"/>
</dbReference>
<reference evidence="3" key="1">
    <citation type="journal article" date="2019" name="Int. J. Syst. Evol. Microbiol.">
        <title>The Global Catalogue of Microorganisms (GCM) 10K type strain sequencing project: providing services to taxonomists for standard genome sequencing and annotation.</title>
        <authorList>
            <consortium name="The Broad Institute Genomics Platform"/>
            <consortium name="The Broad Institute Genome Sequencing Center for Infectious Disease"/>
            <person name="Wu L."/>
            <person name="Ma J."/>
        </authorList>
    </citation>
    <scope>NUCLEOTIDE SEQUENCE [LARGE SCALE GENOMIC DNA]</scope>
    <source>
        <strain evidence="3">JCM 17626</strain>
    </source>
</reference>
<dbReference type="Pfam" id="PF04784">
    <property type="entry name" value="DUF547"/>
    <property type="match status" value="1"/>
</dbReference>
<keyword evidence="3" id="KW-1185">Reference proteome</keyword>
<name>A0ABP8B221_9SPHI</name>
<evidence type="ECO:0000313" key="2">
    <source>
        <dbReference type="EMBL" id="GAA4196192.1"/>
    </source>
</evidence>